<feature type="binding site" evidence="8">
    <location>
        <position position="25"/>
    </location>
    <ligand>
        <name>S-adenosyl-L-methionine</name>
        <dbReference type="ChEBI" id="CHEBI:59789"/>
    </ligand>
</feature>
<dbReference type="CDD" id="cd02440">
    <property type="entry name" value="AdoMet_MTases"/>
    <property type="match status" value="1"/>
</dbReference>
<dbReference type="EMBL" id="NPBY01000033">
    <property type="protein sequence ID" value="PAD76925.1"/>
    <property type="molecule type" value="Genomic_DNA"/>
</dbReference>
<organism evidence="11 12">
    <name type="scientific">Paenibacillus campinasensis</name>
    <dbReference type="NCBI Taxonomy" id="66347"/>
    <lineage>
        <taxon>Bacteria</taxon>
        <taxon>Bacillati</taxon>
        <taxon>Bacillota</taxon>
        <taxon>Bacilli</taxon>
        <taxon>Bacillales</taxon>
        <taxon>Paenibacillaceae</taxon>
        <taxon>Paenibacillus</taxon>
    </lineage>
</organism>
<dbReference type="GO" id="GO:0003723">
    <property type="term" value="F:RNA binding"/>
    <property type="evidence" value="ECO:0007669"/>
    <property type="project" value="UniProtKB-UniRule"/>
</dbReference>
<dbReference type="PANTHER" id="PTHR11727">
    <property type="entry name" value="DIMETHYLADENOSINE TRANSFERASE"/>
    <property type="match status" value="1"/>
</dbReference>
<dbReference type="PROSITE" id="PS51689">
    <property type="entry name" value="SAM_RNA_A_N6_MT"/>
    <property type="match status" value="1"/>
</dbReference>
<accession>A0A268EUX1</accession>
<evidence type="ECO:0000256" key="7">
    <source>
        <dbReference type="ARBA" id="ARBA00030809"/>
    </source>
</evidence>
<name>A0A268EUX1_9BACL</name>
<dbReference type="InterPro" id="IPR029063">
    <property type="entry name" value="SAM-dependent_MTases_sf"/>
</dbReference>
<comment type="caution">
    <text evidence="8">Lacks conserved residue(s) required for the propagation of feature annotation.</text>
</comment>
<dbReference type="PROSITE" id="PS01131">
    <property type="entry name" value="RRNA_A_DIMETH"/>
    <property type="match status" value="1"/>
</dbReference>
<keyword evidence="3 8" id="KW-0808">Transferase</keyword>
<feature type="binding site" evidence="8">
    <location>
        <position position="52"/>
    </location>
    <ligand>
        <name>S-adenosyl-L-methionine</name>
        <dbReference type="ChEBI" id="CHEBI:59789"/>
    </ligand>
</feature>
<evidence type="ECO:0000256" key="3">
    <source>
        <dbReference type="ARBA" id="ARBA00022679"/>
    </source>
</evidence>
<feature type="binding site" evidence="8">
    <location>
        <position position="27"/>
    </location>
    <ligand>
        <name>S-adenosyl-L-methionine</name>
        <dbReference type="ChEBI" id="CHEBI:59789"/>
    </ligand>
</feature>
<evidence type="ECO:0000256" key="8">
    <source>
        <dbReference type="PROSITE-ProRule" id="PRU01026"/>
    </source>
</evidence>
<dbReference type="InterPro" id="IPR001737">
    <property type="entry name" value="KsgA/Erm"/>
</dbReference>
<reference evidence="11 12" key="1">
    <citation type="submission" date="2017-07" db="EMBL/GenBank/DDBJ databases">
        <title>Isolation and whole genome analysis of endospore-forming bacteria from heroin.</title>
        <authorList>
            <person name="Kalinowski J."/>
            <person name="Ahrens B."/>
            <person name="Al-Dilaimi A."/>
            <person name="Winkler A."/>
            <person name="Wibberg D."/>
            <person name="Schleenbecker U."/>
            <person name="Ruckert C."/>
            <person name="Wolfel R."/>
            <person name="Grass G."/>
        </authorList>
    </citation>
    <scope>NUCLEOTIDE SEQUENCE [LARGE SCALE GENOMIC DNA]</scope>
    <source>
        <strain evidence="11 12">7537-G1</strain>
    </source>
</reference>
<dbReference type="SUPFAM" id="SSF53335">
    <property type="entry name" value="S-adenosyl-L-methionine-dependent methyltransferases"/>
    <property type="match status" value="1"/>
</dbReference>
<feature type="binding site" evidence="8">
    <location>
        <position position="114"/>
    </location>
    <ligand>
        <name>S-adenosyl-L-methionine</name>
        <dbReference type="ChEBI" id="CHEBI:59789"/>
    </ligand>
</feature>
<dbReference type="RefSeq" id="WP_095265264.1">
    <property type="nucleotide sequence ID" value="NZ_NPBY01000033.1"/>
</dbReference>
<gene>
    <name evidence="11" type="ORF">CHH67_11155</name>
</gene>
<dbReference type="Proteomes" id="UP000215596">
    <property type="component" value="Unassembled WGS sequence"/>
</dbReference>
<protein>
    <recommendedName>
        <fullName evidence="1">rRNA adenine N-6-methyltransferase</fullName>
    </recommendedName>
    <alternativeName>
        <fullName evidence="7">Erythromycin resistance protein</fullName>
    </alternativeName>
    <alternativeName>
        <fullName evidence="6">Macrolide-lincosamide-streptogramin B resistance protein</fullName>
    </alternativeName>
</protein>
<dbReference type="Gene3D" id="3.40.50.150">
    <property type="entry name" value="Vaccinia Virus protein VP39"/>
    <property type="match status" value="1"/>
</dbReference>
<dbReference type="InterPro" id="IPR020596">
    <property type="entry name" value="rRNA_Ade_Mease_Trfase_CS"/>
</dbReference>
<dbReference type="Pfam" id="PF00398">
    <property type="entry name" value="RrnaAD"/>
    <property type="match status" value="1"/>
</dbReference>
<dbReference type="InterPro" id="IPR023165">
    <property type="entry name" value="rRNA_Ade_diMease-like_C"/>
</dbReference>
<feature type="domain" description="Ribosomal RNA adenine methylase transferase N-terminal" evidence="10">
    <location>
        <begin position="32"/>
        <end position="197"/>
    </location>
</feature>
<dbReference type="SMART" id="SM00650">
    <property type="entry name" value="rADc"/>
    <property type="match status" value="1"/>
</dbReference>
<sequence>MTRRKHKYSGTKLSRGEPPNFSGQHFLHKPGLIREIVDRAQIGSEDTVLELGAGAGALTTLLSERAGKVLAVEYDEKLIDTLKRKTAAYGNTVIIHQNILNLRLPKGKFHVVANIPYAITTPIMKLLLNRPTSGFQRGVIVMEKGAAKRFTSPYVKNAYVLVWKMWFDLRLIKEISRECFSPPPKVESAMVMITRRPKPIIGNQDRMAFIGLAEYALKVATAPADDVLRGIFTPIQIKHLKRSSDIRGDQSIGSLTVQQWGVVFHTMTRHVPRPYWPRLSKKQLEQYQ</sequence>
<keyword evidence="4 8" id="KW-0949">S-adenosyl-L-methionine</keyword>
<dbReference type="OrthoDB" id="9786598at2"/>
<dbReference type="InterPro" id="IPR020598">
    <property type="entry name" value="rRNA_Ade_methylase_Trfase_N"/>
</dbReference>
<feature type="binding site" evidence="8">
    <location>
        <position position="73"/>
    </location>
    <ligand>
        <name>S-adenosyl-L-methionine</name>
        <dbReference type="ChEBI" id="CHEBI:59789"/>
    </ligand>
</feature>
<evidence type="ECO:0000256" key="5">
    <source>
        <dbReference type="ARBA" id="ARBA00022884"/>
    </source>
</evidence>
<evidence type="ECO:0000256" key="6">
    <source>
        <dbReference type="ARBA" id="ARBA00029941"/>
    </source>
</evidence>
<proteinExistence type="inferred from homology"/>
<dbReference type="PANTHER" id="PTHR11727:SF7">
    <property type="entry name" value="DIMETHYLADENOSINE TRANSFERASE-RELATED"/>
    <property type="match status" value="1"/>
</dbReference>
<comment type="similarity">
    <text evidence="8">Belongs to the class I-like SAM-binding methyltransferase superfamily. rRNA adenine N(6)-methyltransferase family.</text>
</comment>
<evidence type="ECO:0000256" key="2">
    <source>
        <dbReference type="ARBA" id="ARBA00022603"/>
    </source>
</evidence>
<comment type="caution">
    <text evidence="11">The sequence shown here is derived from an EMBL/GenBank/DDBJ whole genome shotgun (WGS) entry which is preliminary data.</text>
</comment>
<evidence type="ECO:0000256" key="1">
    <source>
        <dbReference type="ARBA" id="ARBA00016505"/>
    </source>
</evidence>
<dbReference type="NCBIfam" id="NF000499">
    <property type="entry name" value="Erm23S_rRNA_broad"/>
    <property type="match status" value="1"/>
</dbReference>
<dbReference type="GO" id="GO:0000179">
    <property type="term" value="F:rRNA (adenine-N6,N6-)-dimethyltransferase activity"/>
    <property type="evidence" value="ECO:0007669"/>
    <property type="project" value="UniProtKB-UniRule"/>
</dbReference>
<evidence type="ECO:0000259" key="10">
    <source>
        <dbReference type="SMART" id="SM00650"/>
    </source>
</evidence>
<evidence type="ECO:0000313" key="12">
    <source>
        <dbReference type="Proteomes" id="UP000215596"/>
    </source>
</evidence>
<evidence type="ECO:0000256" key="9">
    <source>
        <dbReference type="SAM" id="MobiDB-lite"/>
    </source>
</evidence>
<feature type="region of interest" description="Disordered" evidence="9">
    <location>
        <begin position="1"/>
        <end position="21"/>
    </location>
</feature>
<evidence type="ECO:0000256" key="4">
    <source>
        <dbReference type="ARBA" id="ARBA00022691"/>
    </source>
</evidence>
<keyword evidence="2 8" id="KW-0489">Methyltransferase</keyword>
<dbReference type="AlphaFoldDB" id="A0A268EUX1"/>
<evidence type="ECO:0000313" key="11">
    <source>
        <dbReference type="EMBL" id="PAD76925.1"/>
    </source>
</evidence>
<keyword evidence="5 8" id="KW-0694">RNA-binding</keyword>
<dbReference type="Gene3D" id="1.10.8.100">
    <property type="entry name" value="Ribosomal RNA adenine dimethylase-like, domain 2"/>
    <property type="match status" value="1"/>
</dbReference>